<dbReference type="PANTHER" id="PTHR12203:SF35">
    <property type="entry name" value="PROTEIN O-GLUCOSYLTRANSFERASE 1"/>
    <property type="match status" value="1"/>
</dbReference>
<dbReference type="PANTHER" id="PTHR12203">
    <property type="entry name" value="KDEL LYS-ASP-GLU-LEU CONTAINING - RELATED"/>
    <property type="match status" value="1"/>
</dbReference>
<dbReference type="AlphaFoldDB" id="A0A1Y1UPS9"/>
<sequence>MPEDDEVTARLLVPSDNDSGPRRRLSVDRRLQVHDSANATDRWPKSSMKKRDRTLSLSICAAVVLMATLVFWTRSSAIRPLRPVVPPGQHPIGVLMDQAEKTFKDLIAKQSGSFDQAVLEYNRRYRRRPPKGFDKWWEFAVNRSFVLIDEFDTIHRDLEPFWGLSAEQIEDRRKEFTAMSREKTLLSLEIRGGRINFADPPEGVEKIWDHHGDMRELFAAFIDQLPDMNVLINRSDFPFVFVSWEERQRLVELGRRGEVADDADEIGPDPIAVAAGKGFGFEDLRSACSPESEARSFELDALGGVSYPLGPMEDSFRLSPSQGGLIYNFSLASDPCHNVAVRNQNGNFLRPVCRPRCVRNRLYPIFSWSKYRAGSDITIPSKYRWQETPDDPLEWDKMKNKVFWRGSFTGRPGSNEAGRMFRTQRIRLIAWLQDVWDNVSILARNNDGQYEMAQMAVRKAAPRWTDIGLVGNEPWFTDKNLEEMHIKPAKGVSSDERSTFKLLLDIDGWGWSARFRSLLLSPGATMKTTVYHEIVSDWLVPWYHFIPVSYDYSDMFTIIAYFFGIQESGQKHHQDELKAIADRSREWAEKQLKWEHMEVYLYRLFLEWGRLTSVDRTTMDYVA</sequence>
<dbReference type="EMBL" id="NBSH01000002">
    <property type="protein sequence ID" value="ORX40009.1"/>
    <property type="molecule type" value="Genomic_DNA"/>
</dbReference>
<feature type="region of interest" description="Disordered" evidence="3">
    <location>
        <begin position="1"/>
        <end position="26"/>
    </location>
</feature>
<reference evidence="6 7" key="1">
    <citation type="submission" date="2017-03" db="EMBL/GenBank/DDBJ databases">
        <title>Widespread Adenine N6-methylation of Active Genes in Fungi.</title>
        <authorList>
            <consortium name="DOE Joint Genome Institute"/>
            <person name="Mondo S.J."/>
            <person name="Dannebaum R.O."/>
            <person name="Kuo R.C."/>
            <person name="Louie K.B."/>
            <person name="Bewick A.J."/>
            <person name="Labutti K."/>
            <person name="Haridas S."/>
            <person name="Kuo A."/>
            <person name="Salamov A."/>
            <person name="Ahrendt S.R."/>
            <person name="Lau R."/>
            <person name="Bowen B.P."/>
            <person name="Lipzen A."/>
            <person name="Sullivan W."/>
            <person name="Andreopoulos W.B."/>
            <person name="Clum A."/>
            <person name="Lindquist E."/>
            <person name="Daum C."/>
            <person name="Northen T.R."/>
            <person name="Ramamoorthy G."/>
            <person name="Schmitz R.J."/>
            <person name="Gryganskyi A."/>
            <person name="Culley D."/>
            <person name="Magnuson J."/>
            <person name="James T.Y."/>
            <person name="O'Malley M.A."/>
            <person name="Stajich J.E."/>
            <person name="Spatafora J.W."/>
            <person name="Visel A."/>
            <person name="Grigoriev I.V."/>
        </authorList>
    </citation>
    <scope>NUCLEOTIDE SEQUENCE [LARGE SCALE GENOMIC DNA]</scope>
    <source>
        <strain evidence="6 7">NRRL Y-17943</strain>
    </source>
</reference>
<evidence type="ECO:0000313" key="7">
    <source>
        <dbReference type="Proteomes" id="UP000193218"/>
    </source>
</evidence>
<evidence type="ECO:0000256" key="2">
    <source>
        <dbReference type="ARBA" id="ARBA00022679"/>
    </source>
</evidence>
<keyword evidence="2" id="KW-0808">Transferase</keyword>
<dbReference type="OrthoDB" id="202415at2759"/>
<protein>
    <recommendedName>
        <fullName evidence="5">Glycosyl transferase CAP10 domain-containing protein</fullName>
    </recommendedName>
</protein>
<keyword evidence="7" id="KW-1185">Reference proteome</keyword>
<comment type="similarity">
    <text evidence="1">Belongs to the glycosyltransferase 90 family.</text>
</comment>
<feature type="domain" description="Glycosyl transferase CAP10" evidence="5">
    <location>
        <begin position="350"/>
        <end position="615"/>
    </location>
</feature>
<organism evidence="6 7">
    <name type="scientific">Kockovaella imperatae</name>
    <dbReference type="NCBI Taxonomy" id="4999"/>
    <lineage>
        <taxon>Eukaryota</taxon>
        <taxon>Fungi</taxon>
        <taxon>Dikarya</taxon>
        <taxon>Basidiomycota</taxon>
        <taxon>Agaricomycotina</taxon>
        <taxon>Tremellomycetes</taxon>
        <taxon>Tremellales</taxon>
        <taxon>Cuniculitremaceae</taxon>
        <taxon>Kockovaella</taxon>
    </lineage>
</organism>
<dbReference type="GO" id="GO:0016740">
    <property type="term" value="F:transferase activity"/>
    <property type="evidence" value="ECO:0007669"/>
    <property type="project" value="UniProtKB-KW"/>
</dbReference>
<keyword evidence="4" id="KW-1133">Transmembrane helix</keyword>
<proteinExistence type="inferred from homology"/>
<keyword evidence="4" id="KW-0812">Transmembrane</keyword>
<dbReference type="InterPro" id="IPR051091">
    <property type="entry name" value="O-Glucosyltr/Glycosyltrsf_90"/>
</dbReference>
<evidence type="ECO:0000313" key="6">
    <source>
        <dbReference type="EMBL" id="ORX40009.1"/>
    </source>
</evidence>
<dbReference type="Proteomes" id="UP000193218">
    <property type="component" value="Unassembled WGS sequence"/>
</dbReference>
<evidence type="ECO:0000256" key="4">
    <source>
        <dbReference type="SAM" id="Phobius"/>
    </source>
</evidence>
<gene>
    <name evidence="6" type="ORF">BD324DRAFT_615928</name>
</gene>
<keyword evidence="4" id="KW-0472">Membrane</keyword>
<dbReference type="Pfam" id="PF05686">
    <property type="entry name" value="Glyco_transf_90"/>
    <property type="match status" value="1"/>
</dbReference>
<feature type="transmembrane region" description="Helical" evidence="4">
    <location>
        <begin position="55"/>
        <end position="73"/>
    </location>
</feature>
<evidence type="ECO:0000259" key="5">
    <source>
        <dbReference type="SMART" id="SM00672"/>
    </source>
</evidence>
<name>A0A1Y1UPS9_9TREE</name>
<evidence type="ECO:0000256" key="1">
    <source>
        <dbReference type="ARBA" id="ARBA00010118"/>
    </source>
</evidence>
<accession>A0A1Y1UPS9</accession>
<dbReference type="SMART" id="SM00672">
    <property type="entry name" value="CAP10"/>
    <property type="match status" value="1"/>
</dbReference>
<dbReference type="GeneID" id="33556578"/>
<dbReference type="InterPro" id="IPR006598">
    <property type="entry name" value="CAP10"/>
</dbReference>
<comment type="caution">
    <text evidence="6">The sequence shown here is derived from an EMBL/GenBank/DDBJ whole genome shotgun (WGS) entry which is preliminary data.</text>
</comment>
<dbReference type="InParanoid" id="A0A1Y1UPS9"/>
<dbReference type="RefSeq" id="XP_021873794.1">
    <property type="nucleotide sequence ID" value="XM_022014770.1"/>
</dbReference>
<evidence type="ECO:0000256" key="3">
    <source>
        <dbReference type="SAM" id="MobiDB-lite"/>
    </source>
</evidence>